<evidence type="ECO:0000256" key="3">
    <source>
        <dbReference type="ARBA" id="ARBA00022741"/>
    </source>
</evidence>
<accession>A0A926EL55</accession>
<evidence type="ECO:0000256" key="2">
    <source>
        <dbReference type="ARBA" id="ARBA00022475"/>
    </source>
</evidence>
<dbReference type="Proteomes" id="UP000655830">
    <property type="component" value="Unassembled WGS sequence"/>
</dbReference>
<dbReference type="PROSITE" id="PS00211">
    <property type="entry name" value="ABC_TRANSPORTER_1"/>
    <property type="match status" value="1"/>
</dbReference>
<proteinExistence type="predicted"/>
<keyword evidence="1" id="KW-0813">Transport</keyword>
<dbReference type="InterPro" id="IPR008995">
    <property type="entry name" value="Mo/tungstate-bd_C_term_dom"/>
</dbReference>
<evidence type="ECO:0000313" key="8">
    <source>
        <dbReference type="EMBL" id="MBC8580500.1"/>
    </source>
</evidence>
<evidence type="ECO:0000256" key="1">
    <source>
        <dbReference type="ARBA" id="ARBA00022448"/>
    </source>
</evidence>
<dbReference type="GO" id="GO:0008643">
    <property type="term" value="P:carbohydrate transport"/>
    <property type="evidence" value="ECO:0007669"/>
    <property type="project" value="InterPro"/>
</dbReference>
<dbReference type="RefSeq" id="WP_177671652.1">
    <property type="nucleotide sequence ID" value="NZ_JACRSY010000022.1"/>
</dbReference>
<dbReference type="PANTHER" id="PTHR43875:SF15">
    <property type="entry name" value="TREHALOSE IMPORT ATP-BINDING PROTEIN SUGC"/>
    <property type="match status" value="1"/>
</dbReference>
<evidence type="ECO:0000256" key="5">
    <source>
        <dbReference type="ARBA" id="ARBA00022967"/>
    </source>
</evidence>
<keyword evidence="6" id="KW-0472">Membrane</keyword>
<dbReference type="FunFam" id="3.40.50.300:FF:000042">
    <property type="entry name" value="Maltose/maltodextrin ABC transporter, ATP-binding protein"/>
    <property type="match status" value="1"/>
</dbReference>
<comment type="caution">
    <text evidence="8">The sequence shown here is derived from an EMBL/GenBank/DDBJ whole genome shotgun (WGS) entry which is preliminary data.</text>
</comment>
<dbReference type="EMBL" id="JACRSY010000022">
    <property type="protein sequence ID" value="MBC8580500.1"/>
    <property type="molecule type" value="Genomic_DNA"/>
</dbReference>
<dbReference type="InterPro" id="IPR017871">
    <property type="entry name" value="ABC_transporter-like_CS"/>
</dbReference>
<dbReference type="SMART" id="SM00382">
    <property type="entry name" value="AAA"/>
    <property type="match status" value="1"/>
</dbReference>
<dbReference type="PANTHER" id="PTHR43875">
    <property type="entry name" value="MALTODEXTRIN IMPORT ATP-BINDING PROTEIN MSMX"/>
    <property type="match status" value="1"/>
</dbReference>
<dbReference type="GO" id="GO:0005524">
    <property type="term" value="F:ATP binding"/>
    <property type="evidence" value="ECO:0007669"/>
    <property type="project" value="UniProtKB-KW"/>
</dbReference>
<keyword evidence="5" id="KW-1278">Translocase</keyword>
<dbReference type="InterPro" id="IPR003439">
    <property type="entry name" value="ABC_transporter-like_ATP-bd"/>
</dbReference>
<sequence length="348" mass="39345">MSEICLKNIRKTYENGTTVIENLNLKIESGSFTVLVGPSGCGKSTTLRMIAGLEDTTDGEIYIDGKLMNHVEPGDRDIAMVFQNYALYPTMTVKGNIEFGLINAKVPKAERERLIEEIAGIVDLTEHLHKKPSQLSGGQRQRVALARAMVKKPKVFLMDEPLSNLDAKLRNQMRSELIELHHKLGVTFVYVTHDQVEALSMATDIVLMEKGVIRQHSTPHEIYASPQNIFTAQFIGTPEMNILTRDKVNKCLELQPEVGYIGFRPSKVKIYEEGDETKEKFVFKGSVLTREMLGSEVIYRIQTKMGVIAIKVFNDVELEIEDEVKLSLAYKHMYGFDYNKDRIQGSIL</sequence>
<reference evidence="8" key="1">
    <citation type="submission" date="2020-08" db="EMBL/GenBank/DDBJ databases">
        <title>Genome public.</title>
        <authorList>
            <person name="Liu C."/>
            <person name="Sun Q."/>
        </authorList>
    </citation>
    <scope>NUCLEOTIDE SEQUENCE</scope>
    <source>
        <strain evidence="8">NSJ-12</strain>
    </source>
</reference>
<dbReference type="SUPFAM" id="SSF50331">
    <property type="entry name" value="MOP-like"/>
    <property type="match status" value="1"/>
</dbReference>
<evidence type="ECO:0000256" key="6">
    <source>
        <dbReference type="ARBA" id="ARBA00023136"/>
    </source>
</evidence>
<dbReference type="Gene3D" id="3.40.50.300">
    <property type="entry name" value="P-loop containing nucleotide triphosphate hydrolases"/>
    <property type="match status" value="1"/>
</dbReference>
<dbReference type="Pfam" id="PF00005">
    <property type="entry name" value="ABC_tran"/>
    <property type="match status" value="1"/>
</dbReference>
<dbReference type="Gene3D" id="2.40.50.100">
    <property type="match status" value="1"/>
</dbReference>
<keyword evidence="9" id="KW-1185">Reference proteome</keyword>
<evidence type="ECO:0000259" key="7">
    <source>
        <dbReference type="PROSITE" id="PS50893"/>
    </source>
</evidence>
<dbReference type="GO" id="GO:0016887">
    <property type="term" value="F:ATP hydrolysis activity"/>
    <property type="evidence" value="ECO:0007669"/>
    <property type="project" value="InterPro"/>
</dbReference>
<keyword evidence="4 8" id="KW-0067">ATP-binding</keyword>
<dbReference type="GO" id="GO:0055052">
    <property type="term" value="C:ATP-binding cassette (ABC) transporter complex, substrate-binding subunit-containing"/>
    <property type="evidence" value="ECO:0007669"/>
    <property type="project" value="TreeGrafter"/>
</dbReference>
<dbReference type="SUPFAM" id="SSF52540">
    <property type="entry name" value="P-loop containing nucleoside triphosphate hydrolases"/>
    <property type="match status" value="1"/>
</dbReference>
<protein>
    <submittedName>
        <fullName evidence="8">ABC transporter ATP-binding protein</fullName>
    </submittedName>
</protein>
<dbReference type="InterPro" id="IPR047641">
    <property type="entry name" value="ABC_transpr_MalK/UgpC-like"/>
</dbReference>
<dbReference type="GO" id="GO:0140359">
    <property type="term" value="F:ABC-type transporter activity"/>
    <property type="evidence" value="ECO:0007669"/>
    <property type="project" value="InterPro"/>
</dbReference>
<evidence type="ECO:0000256" key="4">
    <source>
        <dbReference type="ARBA" id="ARBA00022840"/>
    </source>
</evidence>
<dbReference type="InterPro" id="IPR015855">
    <property type="entry name" value="ABC_transpr_MalK-like"/>
</dbReference>
<keyword evidence="3" id="KW-0547">Nucleotide-binding</keyword>
<dbReference type="PROSITE" id="PS50893">
    <property type="entry name" value="ABC_TRANSPORTER_2"/>
    <property type="match status" value="1"/>
</dbReference>
<dbReference type="InterPro" id="IPR027417">
    <property type="entry name" value="P-loop_NTPase"/>
</dbReference>
<feature type="domain" description="ABC transporter" evidence="7">
    <location>
        <begin position="4"/>
        <end position="235"/>
    </location>
</feature>
<dbReference type="CDD" id="cd03301">
    <property type="entry name" value="ABC_MalK_N"/>
    <property type="match status" value="1"/>
</dbReference>
<keyword evidence="2" id="KW-1003">Cell membrane</keyword>
<evidence type="ECO:0000313" key="9">
    <source>
        <dbReference type="Proteomes" id="UP000655830"/>
    </source>
</evidence>
<dbReference type="Pfam" id="PF08402">
    <property type="entry name" value="TOBE_2"/>
    <property type="match status" value="1"/>
</dbReference>
<name>A0A926EL55_9FIRM</name>
<dbReference type="InterPro" id="IPR013611">
    <property type="entry name" value="Transp-assoc_OB_typ2"/>
</dbReference>
<dbReference type="AlphaFoldDB" id="A0A926EL55"/>
<dbReference type="InterPro" id="IPR003593">
    <property type="entry name" value="AAA+_ATPase"/>
</dbReference>
<organism evidence="8 9">
    <name type="scientific">Zhenhengia yiwuensis</name>
    <dbReference type="NCBI Taxonomy" id="2763666"/>
    <lineage>
        <taxon>Bacteria</taxon>
        <taxon>Bacillati</taxon>
        <taxon>Bacillota</taxon>
        <taxon>Clostridia</taxon>
        <taxon>Lachnospirales</taxon>
        <taxon>Lachnospiraceae</taxon>
        <taxon>Zhenhengia</taxon>
    </lineage>
</organism>
<gene>
    <name evidence="8" type="ORF">H8718_13270</name>
</gene>